<dbReference type="Proteomes" id="UP000215509">
    <property type="component" value="Unassembled WGS sequence"/>
</dbReference>
<dbReference type="PROSITE" id="PS00770">
    <property type="entry name" value="AA_TRANSFER_CLASS_4"/>
    <property type="match status" value="1"/>
</dbReference>
<accession>A0A229UHV0</accession>
<dbReference type="PANTHER" id="PTHR42743">
    <property type="entry name" value="AMINO-ACID AMINOTRANSFERASE"/>
    <property type="match status" value="1"/>
</dbReference>
<keyword evidence="7" id="KW-0456">Lyase</keyword>
<sequence length="296" mass="33109">MNIYVNGTIIEEEKAVVSVYDHGFLYGMGLFETFRTYNGQPFLLDLHQRRLLAGCKQLGIAYKPQAGEWEDIIADLLLANHQLLSGKDAYIRFTVTAGQDILGLPAGEYTHPHVVVYIKAIPPKDKELYRTGKPLQLLKLARNTPEGPLRLKSLHYMNNILAKQEMRQYPWAGSAEGLFTDSSGSLAEGIVSNLFFTREGKLFTPALETGILPGITRDYVLALAERAGVQTEEGFFTWSELLRADEVFITNSIQEIVPVTSLFDAQGNCRRVSEGTAGSLTRRFIQLYERDTSLLS</sequence>
<dbReference type="InterPro" id="IPR043131">
    <property type="entry name" value="BCAT-like_N"/>
</dbReference>
<gene>
    <name evidence="7" type="ORF">CF651_30710</name>
</gene>
<comment type="subunit">
    <text evidence="3">Homodimer.</text>
</comment>
<evidence type="ECO:0000313" key="7">
    <source>
        <dbReference type="EMBL" id="OXM82479.1"/>
    </source>
</evidence>
<dbReference type="InterPro" id="IPR043132">
    <property type="entry name" value="BCAT-like_C"/>
</dbReference>
<dbReference type="Gene3D" id="3.20.10.10">
    <property type="entry name" value="D-amino Acid Aminotransferase, subunit A, domain 2"/>
    <property type="match status" value="1"/>
</dbReference>
<dbReference type="Pfam" id="PF01063">
    <property type="entry name" value="Aminotran_4"/>
    <property type="match status" value="1"/>
</dbReference>
<evidence type="ECO:0000256" key="1">
    <source>
        <dbReference type="ARBA" id="ARBA00001933"/>
    </source>
</evidence>
<dbReference type="GO" id="GO:0008652">
    <property type="term" value="P:amino acid biosynthetic process"/>
    <property type="evidence" value="ECO:0007669"/>
    <property type="project" value="UniProtKB-ARBA"/>
</dbReference>
<dbReference type="InterPro" id="IPR018300">
    <property type="entry name" value="Aminotrans_IV_CS"/>
</dbReference>
<dbReference type="FunFam" id="3.20.10.10:FF:000002">
    <property type="entry name" value="D-alanine aminotransferase"/>
    <property type="match status" value="1"/>
</dbReference>
<dbReference type="SUPFAM" id="SSF56752">
    <property type="entry name" value="D-aminoacid aminotransferase-like PLP-dependent enzymes"/>
    <property type="match status" value="1"/>
</dbReference>
<dbReference type="PANTHER" id="PTHR42743:SF11">
    <property type="entry name" value="AMINODEOXYCHORISMATE LYASE"/>
    <property type="match status" value="1"/>
</dbReference>
<dbReference type="GO" id="GO:0005829">
    <property type="term" value="C:cytosol"/>
    <property type="evidence" value="ECO:0007669"/>
    <property type="project" value="TreeGrafter"/>
</dbReference>
<organism evidence="7 8">
    <name type="scientific">Paenibacillus rigui</name>
    <dbReference type="NCBI Taxonomy" id="554312"/>
    <lineage>
        <taxon>Bacteria</taxon>
        <taxon>Bacillati</taxon>
        <taxon>Bacillota</taxon>
        <taxon>Bacilli</taxon>
        <taxon>Bacillales</taxon>
        <taxon>Paenibacillaceae</taxon>
        <taxon>Paenibacillus</taxon>
    </lineage>
</organism>
<dbReference type="NCBIfam" id="NF005800">
    <property type="entry name" value="PRK07650.1"/>
    <property type="match status" value="1"/>
</dbReference>
<name>A0A229UHV0_9BACL</name>
<comment type="similarity">
    <text evidence="2 5">Belongs to the class-IV pyridoxal-phosphate-dependent aminotransferase family.</text>
</comment>
<evidence type="ECO:0000256" key="3">
    <source>
        <dbReference type="ARBA" id="ARBA00011738"/>
    </source>
</evidence>
<dbReference type="EMBL" id="NMQW01000071">
    <property type="protein sequence ID" value="OXM82479.1"/>
    <property type="molecule type" value="Genomic_DNA"/>
</dbReference>
<evidence type="ECO:0000256" key="4">
    <source>
        <dbReference type="ARBA" id="ARBA00022898"/>
    </source>
</evidence>
<keyword evidence="8" id="KW-1185">Reference proteome</keyword>
<evidence type="ECO:0000256" key="6">
    <source>
        <dbReference type="RuleBase" id="RU004516"/>
    </source>
</evidence>
<comment type="caution">
    <text evidence="7">The sequence shown here is derived from an EMBL/GenBank/DDBJ whole genome shotgun (WGS) entry which is preliminary data.</text>
</comment>
<dbReference type="CDD" id="cd00449">
    <property type="entry name" value="PLPDE_IV"/>
    <property type="match status" value="1"/>
</dbReference>
<dbReference type="RefSeq" id="WP_094018677.1">
    <property type="nucleotide sequence ID" value="NZ_NMQW01000071.1"/>
</dbReference>
<dbReference type="AlphaFoldDB" id="A0A229UHV0"/>
<comment type="cofactor">
    <cofactor evidence="1 6">
        <name>pyridoxal 5'-phosphate</name>
        <dbReference type="ChEBI" id="CHEBI:597326"/>
    </cofactor>
</comment>
<dbReference type="InterPro" id="IPR001544">
    <property type="entry name" value="Aminotrans_IV"/>
</dbReference>
<dbReference type="GO" id="GO:0046394">
    <property type="term" value="P:carboxylic acid biosynthetic process"/>
    <property type="evidence" value="ECO:0007669"/>
    <property type="project" value="UniProtKB-ARBA"/>
</dbReference>
<dbReference type="OrthoDB" id="9805628at2"/>
<dbReference type="Gene3D" id="3.30.470.10">
    <property type="match status" value="1"/>
</dbReference>
<evidence type="ECO:0000256" key="5">
    <source>
        <dbReference type="RuleBase" id="RU004106"/>
    </source>
</evidence>
<protein>
    <submittedName>
        <fullName evidence="7">4-amino-4-deoxychorismate lyase</fullName>
    </submittedName>
</protein>
<evidence type="ECO:0000313" key="8">
    <source>
        <dbReference type="Proteomes" id="UP000215509"/>
    </source>
</evidence>
<dbReference type="InterPro" id="IPR036038">
    <property type="entry name" value="Aminotransferase-like"/>
</dbReference>
<keyword evidence="4 6" id="KW-0663">Pyridoxal phosphate</keyword>
<dbReference type="GO" id="GO:0016829">
    <property type="term" value="F:lyase activity"/>
    <property type="evidence" value="ECO:0007669"/>
    <property type="project" value="UniProtKB-KW"/>
</dbReference>
<evidence type="ECO:0000256" key="2">
    <source>
        <dbReference type="ARBA" id="ARBA00009320"/>
    </source>
</evidence>
<reference evidence="7 8" key="1">
    <citation type="submission" date="2017-07" db="EMBL/GenBank/DDBJ databases">
        <title>Genome sequencing and assembly of Paenibacillus rigui.</title>
        <authorList>
            <person name="Mayilraj S."/>
        </authorList>
    </citation>
    <scope>NUCLEOTIDE SEQUENCE [LARGE SCALE GENOMIC DNA]</scope>
    <source>
        <strain evidence="7 8">JCM 16352</strain>
    </source>
</reference>
<proteinExistence type="inferred from homology"/>
<dbReference type="InterPro" id="IPR050571">
    <property type="entry name" value="Class-IV_PLP-Dep_Aminotrnsfr"/>
</dbReference>